<evidence type="ECO:0000313" key="2">
    <source>
        <dbReference type="Proteomes" id="UP001060215"/>
    </source>
</evidence>
<accession>A0ACC0GNM9</accession>
<reference evidence="1 2" key="1">
    <citation type="journal article" date="2022" name="Plant J.">
        <title>Chromosome-level genome of Camellia lanceoleosa provides a valuable resource for understanding genome evolution and self-incompatibility.</title>
        <authorList>
            <person name="Gong W."/>
            <person name="Xiao S."/>
            <person name="Wang L."/>
            <person name="Liao Z."/>
            <person name="Chang Y."/>
            <person name="Mo W."/>
            <person name="Hu G."/>
            <person name="Li W."/>
            <person name="Zhao G."/>
            <person name="Zhu H."/>
            <person name="Hu X."/>
            <person name="Ji K."/>
            <person name="Xiang X."/>
            <person name="Song Q."/>
            <person name="Yuan D."/>
            <person name="Jin S."/>
            <person name="Zhang L."/>
        </authorList>
    </citation>
    <scope>NUCLEOTIDE SEQUENCE [LARGE SCALE GENOMIC DNA]</scope>
    <source>
        <strain evidence="1">SQ_2022a</strain>
    </source>
</reference>
<name>A0ACC0GNM9_9ERIC</name>
<protein>
    <submittedName>
        <fullName evidence="1">Uncharacterized protein</fullName>
    </submittedName>
</protein>
<organism evidence="1 2">
    <name type="scientific">Camellia lanceoleosa</name>
    <dbReference type="NCBI Taxonomy" id="1840588"/>
    <lineage>
        <taxon>Eukaryota</taxon>
        <taxon>Viridiplantae</taxon>
        <taxon>Streptophyta</taxon>
        <taxon>Embryophyta</taxon>
        <taxon>Tracheophyta</taxon>
        <taxon>Spermatophyta</taxon>
        <taxon>Magnoliopsida</taxon>
        <taxon>eudicotyledons</taxon>
        <taxon>Gunneridae</taxon>
        <taxon>Pentapetalae</taxon>
        <taxon>asterids</taxon>
        <taxon>Ericales</taxon>
        <taxon>Theaceae</taxon>
        <taxon>Camellia</taxon>
    </lineage>
</organism>
<sequence>MLSLFVFWPKNKDLLIIVYVVSGIMPRSSSCNQFSKTTGCFLGTMLKSCACTYSSDFKGSESLNGTEGTNSAKVVDGGLKGERGRLNSDEVQAPDTTPQIIPEMAKISPMLNGHPQITERELTSANDGNVVEDLMQNHDVFLSTLRSHLTKL</sequence>
<dbReference type="EMBL" id="CM045766">
    <property type="protein sequence ID" value="KAI8002506.1"/>
    <property type="molecule type" value="Genomic_DNA"/>
</dbReference>
<proteinExistence type="predicted"/>
<dbReference type="Proteomes" id="UP001060215">
    <property type="component" value="Chromosome 9"/>
</dbReference>
<evidence type="ECO:0000313" key="1">
    <source>
        <dbReference type="EMBL" id="KAI8002506.1"/>
    </source>
</evidence>
<keyword evidence="2" id="KW-1185">Reference proteome</keyword>
<gene>
    <name evidence="1" type="ORF">LOK49_LG08G00629</name>
</gene>
<comment type="caution">
    <text evidence="1">The sequence shown here is derived from an EMBL/GenBank/DDBJ whole genome shotgun (WGS) entry which is preliminary data.</text>
</comment>